<reference evidence="1" key="1">
    <citation type="submission" date="2021-01" db="EMBL/GenBank/DDBJ databases">
        <title>Marivirga sp. nov., isolated from intertidal surface sediments.</title>
        <authorList>
            <person name="Zhang M."/>
        </authorList>
    </citation>
    <scope>NUCLEOTIDE SEQUENCE</scope>
    <source>
        <strain evidence="1">SM1354</strain>
    </source>
</reference>
<accession>A0A937A9G8</accession>
<dbReference type="AlphaFoldDB" id="A0A937A9G8"/>
<protein>
    <submittedName>
        <fullName evidence="1">Uncharacterized protein</fullName>
    </submittedName>
</protein>
<dbReference type="Proteomes" id="UP000642920">
    <property type="component" value="Unassembled WGS sequence"/>
</dbReference>
<evidence type="ECO:0000313" key="2">
    <source>
        <dbReference type="Proteomes" id="UP000642920"/>
    </source>
</evidence>
<dbReference type="EMBL" id="JAERQG010000001">
    <property type="protein sequence ID" value="MBL0764786.1"/>
    <property type="molecule type" value="Genomic_DNA"/>
</dbReference>
<sequence>MSNSQQSGYSEDFMNAAYEAVNAPMIDFKENSSNDYVLCTYMKPTDVPGSEPLKIAVVEKSTNKVTYKTSVSNGSVKWVDQYKLELVSPPGIPNGNKATLEDYTYTIDVKTGKRNKKLNVEVKN</sequence>
<comment type="caution">
    <text evidence="1">The sequence shown here is derived from an EMBL/GenBank/DDBJ whole genome shotgun (WGS) entry which is preliminary data.</text>
</comment>
<gene>
    <name evidence="1" type="ORF">JKP34_05955</name>
</gene>
<evidence type="ECO:0000313" key="1">
    <source>
        <dbReference type="EMBL" id="MBL0764786.1"/>
    </source>
</evidence>
<proteinExistence type="predicted"/>
<dbReference type="RefSeq" id="WP_201918686.1">
    <property type="nucleotide sequence ID" value="NZ_JAERQG010000001.1"/>
</dbReference>
<organism evidence="1 2">
    <name type="scientific">Marivirga atlantica</name>
    <dbReference type="NCBI Taxonomy" id="1548457"/>
    <lineage>
        <taxon>Bacteria</taxon>
        <taxon>Pseudomonadati</taxon>
        <taxon>Bacteroidota</taxon>
        <taxon>Cytophagia</taxon>
        <taxon>Cytophagales</taxon>
        <taxon>Marivirgaceae</taxon>
        <taxon>Marivirga</taxon>
    </lineage>
</organism>
<name>A0A937A9G8_9BACT</name>
<keyword evidence="2" id="KW-1185">Reference proteome</keyword>